<evidence type="ECO:0000259" key="6">
    <source>
        <dbReference type="PROSITE" id="PS50931"/>
    </source>
</evidence>
<name>A0ABV6NU00_9ACTN</name>
<protein>
    <submittedName>
        <fullName evidence="7">LysR family transcriptional regulator</fullName>
    </submittedName>
</protein>
<feature type="region of interest" description="Disordered" evidence="5">
    <location>
        <begin position="190"/>
        <end position="212"/>
    </location>
</feature>
<evidence type="ECO:0000256" key="1">
    <source>
        <dbReference type="ARBA" id="ARBA00009437"/>
    </source>
</evidence>
<accession>A0ABV6NU00</accession>
<dbReference type="Gene3D" id="1.10.10.10">
    <property type="entry name" value="Winged helix-like DNA-binding domain superfamily/Winged helix DNA-binding domain"/>
    <property type="match status" value="1"/>
</dbReference>
<keyword evidence="8" id="KW-1185">Reference proteome</keyword>
<evidence type="ECO:0000256" key="5">
    <source>
        <dbReference type="SAM" id="MobiDB-lite"/>
    </source>
</evidence>
<dbReference type="Gene3D" id="3.40.190.10">
    <property type="entry name" value="Periplasmic binding protein-like II"/>
    <property type="match status" value="4"/>
</dbReference>
<proteinExistence type="inferred from homology"/>
<dbReference type="InterPro" id="IPR000847">
    <property type="entry name" value="LysR_HTH_N"/>
</dbReference>
<evidence type="ECO:0000313" key="8">
    <source>
        <dbReference type="Proteomes" id="UP001589894"/>
    </source>
</evidence>
<dbReference type="PRINTS" id="PR00039">
    <property type="entry name" value="HTHLYSR"/>
</dbReference>
<evidence type="ECO:0000256" key="2">
    <source>
        <dbReference type="ARBA" id="ARBA00023015"/>
    </source>
</evidence>
<feature type="domain" description="HTH lysR-type" evidence="6">
    <location>
        <begin position="4"/>
        <end position="61"/>
    </location>
</feature>
<dbReference type="PANTHER" id="PTHR30346">
    <property type="entry name" value="TRANSCRIPTIONAL DUAL REGULATOR HCAR-RELATED"/>
    <property type="match status" value="1"/>
</dbReference>
<comment type="caution">
    <text evidence="7">The sequence shown here is derived from an EMBL/GenBank/DDBJ whole genome shotgun (WGS) entry which is preliminary data.</text>
</comment>
<dbReference type="RefSeq" id="WP_377337196.1">
    <property type="nucleotide sequence ID" value="NZ_JBHLUE010000004.1"/>
</dbReference>
<evidence type="ECO:0000256" key="3">
    <source>
        <dbReference type="ARBA" id="ARBA00023125"/>
    </source>
</evidence>
<keyword evidence="2" id="KW-0805">Transcription regulation</keyword>
<evidence type="ECO:0000256" key="4">
    <source>
        <dbReference type="ARBA" id="ARBA00023163"/>
    </source>
</evidence>
<dbReference type="InterPro" id="IPR036388">
    <property type="entry name" value="WH-like_DNA-bd_sf"/>
</dbReference>
<dbReference type="InterPro" id="IPR005119">
    <property type="entry name" value="LysR_subst-bd"/>
</dbReference>
<dbReference type="Pfam" id="PF00126">
    <property type="entry name" value="HTH_1"/>
    <property type="match status" value="1"/>
</dbReference>
<dbReference type="PANTHER" id="PTHR30346:SF0">
    <property type="entry name" value="HCA OPERON TRANSCRIPTIONAL ACTIVATOR HCAR"/>
    <property type="match status" value="1"/>
</dbReference>
<dbReference type="SUPFAM" id="SSF53850">
    <property type="entry name" value="Periplasmic binding protein-like II"/>
    <property type="match status" value="1"/>
</dbReference>
<comment type="similarity">
    <text evidence="1">Belongs to the LysR transcriptional regulatory family.</text>
</comment>
<dbReference type="EMBL" id="JBHLUE010000004">
    <property type="protein sequence ID" value="MFC0564251.1"/>
    <property type="molecule type" value="Genomic_DNA"/>
</dbReference>
<evidence type="ECO:0000313" key="7">
    <source>
        <dbReference type="EMBL" id="MFC0564251.1"/>
    </source>
</evidence>
<dbReference type="PROSITE" id="PS50931">
    <property type="entry name" value="HTH_LYSR"/>
    <property type="match status" value="1"/>
</dbReference>
<dbReference type="Pfam" id="PF03466">
    <property type="entry name" value="LysR_substrate"/>
    <property type="match status" value="1"/>
</dbReference>
<sequence>MDRLETRELSYFIAVAEELHFGRAAARLGIAQPPLSRAIRQLERRIGVPLLERTSRFVRLTAAGEVLLDEARRALDAVSAAGLRARRAGQPDRRLVLVSKPDGDAGLLPEILRAYGAEPDALPVDVLLCGIGEQAGVLRQGRADVGLLHRPYDDLSGFDTADLLVQDQVAVLPAGHRLAGRSALTLADLRDEPRPRWPGPPGEADDPWSDPDSPLVRDSAQLMQLVALGRVVVVLPASVRSRTRPGLVCVPVLDAPPSTVVLAWPERSRSRAVAAFVRAATDAAASRHDHQTGWPAHLA</sequence>
<dbReference type="Proteomes" id="UP001589894">
    <property type="component" value="Unassembled WGS sequence"/>
</dbReference>
<dbReference type="SUPFAM" id="SSF46785">
    <property type="entry name" value="Winged helix' DNA-binding domain"/>
    <property type="match status" value="1"/>
</dbReference>
<reference evidence="7 8" key="1">
    <citation type="submission" date="2024-09" db="EMBL/GenBank/DDBJ databases">
        <authorList>
            <person name="Sun Q."/>
            <person name="Mori K."/>
        </authorList>
    </citation>
    <scope>NUCLEOTIDE SEQUENCE [LARGE SCALE GENOMIC DNA]</scope>
    <source>
        <strain evidence="7 8">TBRC 2205</strain>
    </source>
</reference>
<keyword evidence="3" id="KW-0238">DNA-binding</keyword>
<dbReference type="InterPro" id="IPR036390">
    <property type="entry name" value="WH_DNA-bd_sf"/>
</dbReference>
<organism evidence="7 8">
    <name type="scientific">Plantactinospora siamensis</name>
    <dbReference type="NCBI Taxonomy" id="555372"/>
    <lineage>
        <taxon>Bacteria</taxon>
        <taxon>Bacillati</taxon>
        <taxon>Actinomycetota</taxon>
        <taxon>Actinomycetes</taxon>
        <taxon>Micromonosporales</taxon>
        <taxon>Micromonosporaceae</taxon>
        <taxon>Plantactinospora</taxon>
    </lineage>
</organism>
<gene>
    <name evidence="7" type="ORF">ACFFHU_08735</name>
</gene>
<keyword evidence="4" id="KW-0804">Transcription</keyword>